<sequence>MGYKRVVKRWVWVVVGLVVLAGCSVPVPGTPVAEGRAIGVKKTYPEAVMLWMANWCGVADYLVASGQTEVAEPAADPAVAKKQLSDQLGRLVDVLDVVLHDLGELTPAPAPAAETAVDIVTEHLTKARDKFAAAKEILDDADRLTDDVFASVTRNLGDATATMAEAVEKMNAITLPPDFVEAGKQTGNCTGK</sequence>
<dbReference type="AlphaFoldDB" id="A0A7W7WVG8"/>
<comment type="caution">
    <text evidence="1">The sequence shown here is derived from an EMBL/GenBank/DDBJ whole genome shotgun (WGS) entry which is preliminary data.</text>
</comment>
<dbReference type="RefSeq" id="WP_184667583.1">
    <property type="nucleotide sequence ID" value="NZ_BAABAI010000031.1"/>
</dbReference>
<evidence type="ECO:0000313" key="2">
    <source>
        <dbReference type="Proteomes" id="UP000542674"/>
    </source>
</evidence>
<protein>
    <recommendedName>
        <fullName evidence="3">Lipoprotein</fullName>
    </recommendedName>
</protein>
<dbReference type="Proteomes" id="UP000542674">
    <property type="component" value="Unassembled WGS sequence"/>
</dbReference>
<reference evidence="1 2" key="1">
    <citation type="submission" date="2020-08" db="EMBL/GenBank/DDBJ databases">
        <title>Sequencing the genomes of 1000 actinobacteria strains.</title>
        <authorList>
            <person name="Klenk H.-P."/>
        </authorList>
    </citation>
    <scope>NUCLEOTIDE SEQUENCE [LARGE SCALE GENOMIC DNA]</scope>
    <source>
        <strain evidence="1 2">DSM 45084</strain>
    </source>
</reference>
<dbReference type="PROSITE" id="PS51257">
    <property type="entry name" value="PROKAR_LIPOPROTEIN"/>
    <property type="match status" value="1"/>
</dbReference>
<proteinExistence type="predicted"/>
<gene>
    <name evidence="1" type="ORF">F4559_001877</name>
</gene>
<evidence type="ECO:0000313" key="1">
    <source>
        <dbReference type="EMBL" id="MBB4964518.1"/>
    </source>
</evidence>
<evidence type="ECO:0008006" key="3">
    <source>
        <dbReference type="Google" id="ProtNLM"/>
    </source>
</evidence>
<dbReference type="EMBL" id="JACHJS010000001">
    <property type="protein sequence ID" value="MBB4964518.1"/>
    <property type="molecule type" value="Genomic_DNA"/>
</dbReference>
<keyword evidence="2" id="KW-1185">Reference proteome</keyword>
<name>A0A7W7WVG8_9PSEU</name>
<accession>A0A7W7WVG8</accession>
<organism evidence="1 2">
    <name type="scientific">Saccharothrix violaceirubra</name>
    <dbReference type="NCBI Taxonomy" id="413306"/>
    <lineage>
        <taxon>Bacteria</taxon>
        <taxon>Bacillati</taxon>
        <taxon>Actinomycetota</taxon>
        <taxon>Actinomycetes</taxon>
        <taxon>Pseudonocardiales</taxon>
        <taxon>Pseudonocardiaceae</taxon>
        <taxon>Saccharothrix</taxon>
    </lineage>
</organism>